<organism evidence="2 4">
    <name type="scientific">Lysinibacillus sphaericus</name>
    <name type="common">Bacillus sphaericus</name>
    <dbReference type="NCBI Taxonomy" id="1421"/>
    <lineage>
        <taxon>Bacteria</taxon>
        <taxon>Bacillati</taxon>
        <taxon>Bacillota</taxon>
        <taxon>Bacilli</taxon>
        <taxon>Bacillales</taxon>
        <taxon>Bacillaceae</taxon>
        <taxon>Lysinibacillus</taxon>
    </lineage>
</organism>
<evidence type="ECO:0000313" key="3">
    <source>
        <dbReference type="EMBL" id="SUV17402.1"/>
    </source>
</evidence>
<evidence type="ECO:0000313" key="2">
    <source>
        <dbReference type="EMBL" id="AVK96778.1"/>
    </source>
</evidence>
<feature type="transmembrane region" description="Helical" evidence="1">
    <location>
        <begin position="232"/>
        <end position="262"/>
    </location>
</feature>
<dbReference type="EMBL" id="UFSZ01000001">
    <property type="protein sequence ID" value="SUV17402.1"/>
    <property type="molecule type" value="Genomic_DNA"/>
</dbReference>
<reference evidence="3 5" key="2">
    <citation type="submission" date="2018-06" db="EMBL/GenBank/DDBJ databases">
        <authorList>
            <consortium name="Pathogen Informatics"/>
            <person name="Doyle S."/>
        </authorList>
    </citation>
    <scope>NUCLEOTIDE SEQUENCE [LARGE SCALE GENOMIC DNA]</scope>
    <source>
        <strain evidence="3 5">NCTC10338</strain>
    </source>
</reference>
<dbReference type="EMBL" id="CP019980">
    <property type="protein sequence ID" value="AVK96778.1"/>
    <property type="molecule type" value="Genomic_DNA"/>
</dbReference>
<evidence type="ECO:0000313" key="4">
    <source>
        <dbReference type="Proteomes" id="UP000238825"/>
    </source>
</evidence>
<evidence type="ECO:0000256" key="1">
    <source>
        <dbReference type="SAM" id="Phobius"/>
    </source>
</evidence>
<dbReference type="GeneID" id="48276749"/>
<keyword evidence="1" id="KW-0812">Transmembrane</keyword>
<dbReference type="Proteomes" id="UP000255295">
    <property type="component" value="Unassembled WGS sequence"/>
</dbReference>
<protein>
    <submittedName>
        <fullName evidence="2">Uncharacterized protein</fullName>
    </submittedName>
</protein>
<gene>
    <name evidence="2" type="ORF">LS41612_11120</name>
    <name evidence="3" type="ORF">NCTC10338_02503</name>
</gene>
<keyword evidence="1" id="KW-1133">Transmembrane helix</keyword>
<evidence type="ECO:0000313" key="5">
    <source>
        <dbReference type="Proteomes" id="UP000255295"/>
    </source>
</evidence>
<proteinExistence type="predicted"/>
<accession>A0A2S0K0E0</accession>
<feature type="transmembrane region" description="Helical" evidence="1">
    <location>
        <begin position="268"/>
        <end position="287"/>
    </location>
</feature>
<feature type="transmembrane region" description="Helical" evidence="1">
    <location>
        <begin position="193"/>
        <end position="211"/>
    </location>
</feature>
<dbReference type="AlphaFoldDB" id="A0A2S0K0E0"/>
<dbReference type="RefSeq" id="WP_024364096.1">
    <property type="nucleotide sequence ID" value="NZ_BJNS01000044.1"/>
</dbReference>
<dbReference type="Proteomes" id="UP000238825">
    <property type="component" value="Chromosome"/>
</dbReference>
<keyword evidence="1" id="KW-0472">Membrane</keyword>
<sequence>MKWSVLSLILIFLVAIVAYPKTTFAQTFNKDAIEVDICIIGSDNHFVYKIPKQLHNDTPYFEMQNDIEASLASHWKVQGGHVETNHSNVAYTFFIEDLFQEKQDGHLKLSIPYRTLVGMFREDEAIQLRIMASKLMNWQVNAKEWASLGFVQPLTFLSESEYVYNGAVNELLQQRVAHFDGAIAKRQMLLRSVMYFSFIIVQIFACLLLSRRLKKRIIQHPEEMHQFRKLNYMYQIIPLFIVIVQIIYLVMSGLLTAFGLYFSPGIDLLFIIGPILFTIILLPMFFVPTENEIAKELQHNKMDSHLE</sequence>
<name>A0A2S0K0E0_LYSSH</name>
<reference evidence="2 4" key="1">
    <citation type="submission" date="2017-03" db="EMBL/GenBank/DDBJ databases">
        <title>The whole genome sequencing and assembly of Lysinibacillus sphaericus DSM 28T strain.</title>
        <authorList>
            <person name="Lee Y.-J."/>
            <person name="Yi H."/>
            <person name="Bahn Y.-S."/>
            <person name="Kim J.F."/>
            <person name="Lee D.-W."/>
        </authorList>
    </citation>
    <scope>NUCLEOTIDE SEQUENCE [LARGE SCALE GENOMIC DNA]</scope>
    <source>
        <strain evidence="2 4">DSM 28</strain>
    </source>
</reference>